<keyword evidence="7" id="KW-0812">Transmembrane</keyword>
<dbReference type="AlphaFoldDB" id="A0A7V8FM20"/>
<dbReference type="PANTHER" id="PTHR43531:SF14">
    <property type="entry name" value="METHYL-ACCEPTING CHEMOTAXIS PROTEIN I-RELATED"/>
    <property type="match status" value="1"/>
</dbReference>
<proteinExistence type="inferred from homology"/>
<feature type="region of interest" description="Disordered" evidence="6">
    <location>
        <begin position="527"/>
        <end position="571"/>
    </location>
</feature>
<dbReference type="Pfam" id="PF12729">
    <property type="entry name" value="4HB_MCP_1"/>
    <property type="match status" value="1"/>
</dbReference>
<dbReference type="PRINTS" id="PR00260">
    <property type="entry name" value="CHEMTRNSDUCR"/>
</dbReference>
<dbReference type="SMART" id="SM00283">
    <property type="entry name" value="MA"/>
    <property type="match status" value="1"/>
</dbReference>
<gene>
    <name evidence="9" type="primary">trg_3</name>
    <name evidence="9" type="ORF">GAK30_03002</name>
</gene>
<accession>A0A7V8FM20</accession>
<feature type="coiled-coil region" evidence="5">
    <location>
        <begin position="292"/>
        <end position="319"/>
    </location>
</feature>
<dbReference type="PROSITE" id="PS50111">
    <property type="entry name" value="CHEMOTAXIS_TRANSDUC_2"/>
    <property type="match status" value="1"/>
</dbReference>
<dbReference type="GO" id="GO:0004888">
    <property type="term" value="F:transmembrane signaling receptor activity"/>
    <property type="evidence" value="ECO:0007669"/>
    <property type="project" value="InterPro"/>
</dbReference>
<evidence type="ECO:0000256" key="2">
    <source>
        <dbReference type="ARBA" id="ARBA00022481"/>
    </source>
</evidence>
<comment type="caution">
    <text evidence="9">The sequence shown here is derived from an EMBL/GenBank/DDBJ whole genome shotgun (WGS) entry which is preliminary data.</text>
</comment>
<protein>
    <submittedName>
        <fullName evidence="9">Methyl-accepting chemotaxis protein III</fullName>
    </submittedName>
</protein>
<comment type="subcellular location">
    <subcellularLocation>
        <location evidence="1">Membrane</location>
    </subcellularLocation>
</comment>
<evidence type="ECO:0000256" key="3">
    <source>
        <dbReference type="ARBA" id="ARBA00029447"/>
    </source>
</evidence>
<evidence type="ECO:0000256" key="6">
    <source>
        <dbReference type="SAM" id="MobiDB-lite"/>
    </source>
</evidence>
<dbReference type="Gene3D" id="1.10.287.950">
    <property type="entry name" value="Methyl-accepting chemotaxis protein"/>
    <property type="match status" value="1"/>
</dbReference>
<reference evidence="10" key="1">
    <citation type="journal article" date="2020" name="MBio">
        <title>Horizontal gene transfer to a defensive symbiont with a reduced genome amongst a multipartite beetle microbiome.</title>
        <authorList>
            <person name="Waterworth S.C."/>
            <person name="Florez L.V."/>
            <person name="Rees E.R."/>
            <person name="Hertweck C."/>
            <person name="Kaltenpoth M."/>
            <person name="Kwan J.C."/>
        </authorList>
    </citation>
    <scope>NUCLEOTIDE SEQUENCE [LARGE SCALE GENOMIC DNA]</scope>
</reference>
<dbReference type="InterPro" id="IPR004090">
    <property type="entry name" value="Chemotax_Me-accpt_rcpt"/>
</dbReference>
<name>A0A7V8FM20_9BURK</name>
<keyword evidence="7" id="KW-1133">Transmembrane helix</keyword>
<dbReference type="FunFam" id="1.10.287.950:FF:000001">
    <property type="entry name" value="Methyl-accepting chemotaxis sensory transducer"/>
    <property type="match status" value="1"/>
</dbReference>
<evidence type="ECO:0000313" key="10">
    <source>
        <dbReference type="Proteomes" id="UP000461670"/>
    </source>
</evidence>
<dbReference type="InterPro" id="IPR051310">
    <property type="entry name" value="MCP_chemotaxis"/>
</dbReference>
<evidence type="ECO:0000256" key="4">
    <source>
        <dbReference type="PROSITE-ProRule" id="PRU00284"/>
    </source>
</evidence>
<keyword evidence="5" id="KW-0175">Coiled coil</keyword>
<dbReference type="EMBL" id="WNDQ01000050">
    <property type="protein sequence ID" value="KAF1019684.1"/>
    <property type="molecule type" value="Genomic_DNA"/>
</dbReference>
<sequence length="571" mass="59814">MNFLRNLKLGAMLGTGFFIVIAIGLAVAIYGRQQLMELTADISELASERMVSVARLQDVKDGVNTQVRVLRNIVLLTDPARIAEERGRIDSARTAIDQTLRDLRASTHQPQAQALLTRIENARADYLPVLENILALATANEREQAAQLITDASRAPQDAYFQAIDEMKSDQQRRASELAATAEHEASADSQAMLVLALASALLGALVAWLITRRVKQQLGGEPAYAAEIAQEVAQGHLSVAVARRPGDDGSVLAAMDAMRARLAQLVGQVRHSSESIATGASQIAIGNADLSQRTEEQASNLEQTAAAMEQMSATVQQNAETVRTATHLANSASATAERGGDVVGSVVRTMEGISQSSRQIADIIGVIDSIAFQTNILALNAAVEAARAGEQGKGFAVVAAEVRTLAQRSAQAAKEIKDLIGESVAKVEAGSQQVGQAGATMGEIVTQVRQVASLITEIGAATHEQSQGISQVSDAVGQLDQVTQQNAALVEESAAAAESLHAQANRLVELISVFRLETASALALPPARSAPHADARGTPGAHGRHGLPATRGATRALPAPAARGGSANVS</sequence>
<dbReference type="Pfam" id="PF00015">
    <property type="entry name" value="MCPsignal"/>
    <property type="match status" value="1"/>
</dbReference>
<comment type="similarity">
    <text evidence="3">Belongs to the methyl-accepting chemotaxis (MCP) protein family.</text>
</comment>
<organism evidence="9 10">
    <name type="scientific">Paracidovorax wautersii</name>
    <dbReference type="NCBI Taxonomy" id="1177982"/>
    <lineage>
        <taxon>Bacteria</taxon>
        <taxon>Pseudomonadati</taxon>
        <taxon>Pseudomonadota</taxon>
        <taxon>Betaproteobacteria</taxon>
        <taxon>Burkholderiales</taxon>
        <taxon>Comamonadaceae</taxon>
        <taxon>Paracidovorax</taxon>
    </lineage>
</organism>
<feature type="domain" description="Methyl-accepting transducer" evidence="8">
    <location>
        <begin position="273"/>
        <end position="502"/>
    </location>
</feature>
<dbReference type="GO" id="GO:0005886">
    <property type="term" value="C:plasma membrane"/>
    <property type="evidence" value="ECO:0007669"/>
    <property type="project" value="TreeGrafter"/>
</dbReference>
<dbReference type="InterPro" id="IPR047347">
    <property type="entry name" value="YvaQ-like_sensor"/>
</dbReference>
<evidence type="ECO:0000313" key="9">
    <source>
        <dbReference type="EMBL" id="KAF1019684.1"/>
    </source>
</evidence>
<keyword evidence="4" id="KW-0807">Transducer</keyword>
<dbReference type="PANTHER" id="PTHR43531">
    <property type="entry name" value="PROTEIN ICFG"/>
    <property type="match status" value="1"/>
</dbReference>
<evidence type="ECO:0000256" key="7">
    <source>
        <dbReference type="SAM" id="Phobius"/>
    </source>
</evidence>
<keyword evidence="2" id="KW-0488">Methylation</keyword>
<dbReference type="SUPFAM" id="SSF58104">
    <property type="entry name" value="Methyl-accepting chemotaxis protein (MCP) signaling domain"/>
    <property type="match status" value="1"/>
</dbReference>
<keyword evidence="7" id="KW-0472">Membrane</keyword>
<evidence type="ECO:0000256" key="1">
    <source>
        <dbReference type="ARBA" id="ARBA00004370"/>
    </source>
</evidence>
<feature type="transmembrane region" description="Helical" evidence="7">
    <location>
        <begin position="12"/>
        <end position="30"/>
    </location>
</feature>
<dbReference type="InterPro" id="IPR024478">
    <property type="entry name" value="HlyB_4HB_MCP"/>
</dbReference>
<evidence type="ECO:0000256" key="5">
    <source>
        <dbReference type="SAM" id="Coils"/>
    </source>
</evidence>
<dbReference type="GO" id="GO:0006935">
    <property type="term" value="P:chemotaxis"/>
    <property type="evidence" value="ECO:0007669"/>
    <property type="project" value="InterPro"/>
</dbReference>
<evidence type="ECO:0000259" key="8">
    <source>
        <dbReference type="PROSITE" id="PS50111"/>
    </source>
</evidence>
<dbReference type="CDD" id="cd11386">
    <property type="entry name" value="MCP_signal"/>
    <property type="match status" value="1"/>
</dbReference>
<dbReference type="InterPro" id="IPR004089">
    <property type="entry name" value="MCPsignal_dom"/>
</dbReference>
<dbReference type="Proteomes" id="UP000461670">
    <property type="component" value="Unassembled WGS sequence"/>
</dbReference>
<dbReference type="CDD" id="cd19411">
    <property type="entry name" value="MCP2201-like_sensor"/>
    <property type="match status" value="1"/>
</dbReference>
<dbReference type="GO" id="GO:0007165">
    <property type="term" value="P:signal transduction"/>
    <property type="evidence" value="ECO:0007669"/>
    <property type="project" value="UniProtKB-KW"/>
</dbReference>